<keyword evidence="2" id="KW-1185">Reference proteome</keyword>
<organism evidence="2 3">
    <name type="scientific">Haemonchus contortus</name>
    <name type="common">Barber pole worm</name>
    <dbReference type="NCBI Taxonomy" id="6289"/>
    <lineage>
        <taxon>Eukaryota</taxon>
        <taxon>Metazoa</taxon>
        <taxon>Ecdysozoa</taxon>
        <taxon>Nematoda</taxon>
        <taxon>Chromadorea</taxon>
        <taxon>Rhabditida</taxon>
        <taxon>Rhabditina</taxon>
        <taxon>Rhabditomorpha</taxon>
        <taxon>Strongyloidea</taxon>
        <taxon>Trichostrongylidae</taxon>
        <taxon>Haemonchus</taxon>
    </lineage>
</organism>
<protein>
    <submittedName>
        <fullName evidence="3">Uncharacterized protein</fullName>
    </submittedName>
</protein>
<evidence type="ECO:0000313" key="3">
    <source>
        <dbReference type="WBParaSite" id="HCON_00151880-00001"/>
    </source>
</evidence>
<name>A0A7I4YYS6_HAECO</name>
<evidence type="ECO:0000313" key="2">
    <source>
        <dbReference type="Proteomes" id="UP000025227"/>
    </source>
</evidence>
<dbReference type="AlphaFoldDB" id="A0A7I4YYS6"/>
<feature type="compositionally biased region" description="Polar residues" evidence="1">
    <location>
        <begin position="95"/>
        <end position="120"/>
    </location>
</feature>
<sequence>MKKSERKEFLEEFQTIETEIPCHQTLSGADALLTALKTRLGEVKCEHGRILNKNPYKKEPLDTSGAAASAKNFRQKATSGPSKETSMMSGKVLGENTNDGVNPQQQAQTRMECNSSGYLR</sequence>
<feature type="compositionally biased region" description="Polar residues" evidence="1">
    <location>
        <begin position="75"/>
        <end position="88"/>
    </location>
</feature>
<reference evidence="3" key="1">
    <citation type="submission" date="2020-12" db="UniProtKB">
        <authorList>
            <consortium name="WormBaseParasite"/>
        </authorList>
    </citation>
    <scope>IDENTIFICATION</scope>
    <source>
        <strain evidence="3">MHco3</strain>
    </source>
</reference>
<proteinExistence type="predicted"/>
<feature type="region of interest" description="Disordered" evidence="1">
    <location>
        <begin position="54"/>
        <end position="120"/>
    </location>
</feature>
<dbReference type="WBParaSite" id="HCON_00151880-00001">
    <property type="protein sequence ID" value="HCON_00151880-00001"/>
    <property type="gene ID" value="HCON_00151880"/>
</dbReference>
<accession>A0A7I4YYS6</accession>
<dbReference type="Proteomes" id="UP000025227">
    <property type="component" value="Unplaced"/>
</dbReference>
<evidence type="ECO:0000256" key="1">
    <source>
        <dbReference type="SAM" id="MobiDB-lite"/>
    </source>
</evidence>